<dbReference type="InterPro" id="IPR000873">
    <property type="entry name" value="AMP-dep_synth/lig_dom"/>
</dbReference>
<organism evidence="3 4">
    <name type="scientific">Adineta steineri</name>
    <dbReference type="NCBI Taxonomy" id="433720"/>
    <lineage>
        <taxon>Eukaryota</taxon>
        <taxon>Metazoa</taxon>
        <taxon>Spiralia</taxon>
        <taxon>Gnathifera</taxon>
        <taxon>Rotifera</taxon>
        <taxon>Eurotatoria</taxon>
        <taxon>Bdelloidea</taxon>
        <taxon>Adinetida</taxon>
        <taxon>Adinetidae</taxon>
        <taxon>Adineta</taxon>
    </lineage>
</organism>
<protein>
    <recommendedName>
        <fullName evidence="1">AMP-dependent synthetase/ligase domain-containing protein</fullName>
    </recommendedName>
</protein>
<name>A0A815J8I9_9BILA</name>
<dbReference type="GO" id="GO:0031177">
    <property type="term" value="F:phosphopantetheine binding"/>
    <property type="evidence" value="ECO:0007669"/>
    <property type="project" value="TreeGrafter"/>
</dbReference>
<dbReference type="InterPro" id="IPR042099">
    <property type="entry name" value="ANL_N_sf"/>
</dbReference>
<dbReference type="AlphaFoldDB" id="A0A815J8I9"/>
<evidence type="ECO:0000259" key="1">
    <source>
        <dbReference type="Pfam" id="PF00501"/>
    </source>
</evidence>
<comment type="caution">
    <text evidence="3">The sequence shown here is derived from an EMBL/GenBank/DDBJ whole genome shotgun (WGS) entry which is preliminary data.</text>
</comment>
<dbReference type="Gene3D" id="3.40.50.12780">
    <property type="entry name" value="N-terminal domain of ligase-like"/>
    <property type="match status" value="1"/>
</dbReference>
<dbReference type="Proteomes" id="UP000663832">
    <property type="component" value="Unassembled WGS sequence"/>
</dbReference>
<accession>A0A815J8I9</accession>
<gene>
    <name evidence="2" type="ORF">BJG266_LOCUS3782</name>
    <name evidence="3" type="ORF">QVE165_LOCUS35367</name>
</gene>
<dbReference type="GO" id="GO:0043041">
    <property type="term" value="P:amino acid activation for nonribosomal peptide biosynthetic process"/>
    <property type="evidence" value="ECO:0007669"/>
    <property type="project" value="TreeGrafter"/>
</dbReference>
<dbReference type="GO" id="GO:0044550">
    <property type="term" value="P:secondary metabolite biosynthetic process"/>
    <property type="evidence" value="ECO:0007669"/>
    <property type="project" value="TreeGrafter"/>
</dbReference>
<dbReference type="PANTHER" id="PTHR45527">
    <property type="entry name" value="NONRIBOSOMAL PEPTIDE SYNTHETASE"/>
    <property type="match status" value="1"/>
</dbReference>
<keyword evidence="4" id="KW-1185">Reference proteome</keyword>
<dbReference type="Pfam" id="PF00501">
    <property type="entry name" value="AMP-binding"/>
    <property type="match status" value="1"/>
</dbReference>
<dbReference type="EMBL" id="CAJNOI010000009">
    <property type="protein sequence ID" value="CAF0774876.1"/>
    <property type="molecule type" value="Genomic_DNA"/>
</dbReference>
<dbReference type="PANTHER" id="PTHR45527:SF1">
    <property type="entry name" value="FATTY ACID SYNTHASE"/>
    <property type="match status" value="1"/>
</dbReference>
<dbReference type="GO" id="GO:0005737">
    <property type="term" value="C:cytoplasm"/>
    <property type="evidence" value="ECO:0007669"/>
    <property type="project" value="TreeGrafter"/>
</dbReference>
<dbReference type="EMBL" id="CAJNOM010000343">
    <property type="protein sequence ID" value="CAF1375790.1"/>
    <property type="molecule type" value="Genomic_DNA"/>
</dbReference>
<evidence type="ECO:0000313" key="2">
    <source>
        <dbReference type="EMBL" id="CAF0774876.1"/>
    </source>
</evidence>
<dbReference type="OrthoDB" id="10054424at2759"/>
<dbReference type="Proteomes" id="UP000663877">
    <property type="component" value="Unassembled WGS sequence"/>
</dbReference>
<dbReference type="SUPFAM" id="SSF56801">
    <property type="entry name" value="Acetyl-CoA synthetase-like"/>
    <property type="match status" value="1"/>
</dbReference>
<evidence type="ECO:0000313" key="3">
    <source>
        <dbReference type="EMBL" id="CAF1375790.1"/>
    </source>
</evidence>
<feature type="domain" description="AMP-dependent synthetase/ligase" evidence="1">
    <location>
        <begin position="12"/>
        <end position="280"/>
    </location>
</feature>
<evidence type="ECO:0000313" key="4">
    <source>
        <dbReference type="Proteomes" id="UP000663832"/>
    </source>
</evidence>
<reference evidence="3" key="1">
    <citation type="submission" date="2021-02" db="EMBL/GenBank/DDBJ databases">
        <authorList>
            <person name="Nowell W R."/>
        </authorList>
    </citation>
    <scope>NUCLEOTIDE SEQUENCE</scope>
</reference>
<proteinExistence type="predicted"/>
<sequence>MTTQYYILEQLFRTVQLHPQKVAVALDDQMWTYSDLVEQIKRVTYYLHRSNFVRGQIVYQFVERSLEMVSGLFGIICAGGVYCPLNPTDPYERVSSILEQLQGLCVLTHKKTRRLFPTTNSIKQFILLDEILSPLSDVEDMKELPGCKEDGDALIICTSGTTGRHKAVVHSFRSFSTCIRAYSQWDLGVYTSRDQVLQVAACSWILHISEIMLPLVVGGTLVLLRPNGHLDIDYFCQTLMQQQVTTTTIGPGIIRALTSYFETTQRLTTLKFVRNVITTGDSAISNYL</sequence>